<evidence type="ECO:0000256" key="7">
    <source>
        <dbReference type="ARBA" id="ARBA00023242"/>
    </source>
</evidence>
<evidence type="ECO:0008006" key="11">
    <source>
        <dbReference type="Google" id="ProtNLM"/>
    </source>
</evidence>
<evidence type="ECO:0000256" key="5">
    <source>
        <dbReference type="ARBA" id="ARBA00022454"/>
    </source>
</evidence>
<comment type="subcellular location">
    <subcellularLocation>
        <location evidence="3">Chromosome</location>
    </subcellularLocation>
    <subcellularLocation>
        <location evidence="2">Nucleus</location>
    </subcellularLocation>
</comment>
<gene>
    <name evidence="9" type="ORF">Z043_118866</name>
</gene>
<dbReference type="GO" id="GO:0000786">
    <property type="term" value="C:nucleosome"/>
    <property type="evidence" value="ECO:0007669"/>
    <property type="project" value="UniProtKB-KW"/>
</dbReference>
<dbReference type="AlphaFoldDB" id="A0A0P7UTR3"/>
<keyword evidence="8" id="KW-0544">Nucleosome core</keyword>
<feature type="non-terminal residue" evidence="9">
    <location>
        <position position="1"/>
    </location>
</feature>
<comment type="function">
    <text evidence="1">Core component of nucleosome. Nucleosomes wrap and compact DNA into chromatin, limiting DNA accessibility to the cellular machineries which require DNA as a template. Histones thereby play a central role in transcription regulation, DNA repair, DNA replication and chromosomal stability. DNA accessibility is regulated via a complex set of post-translational modifications of histones, also called histone code, and nucleosome remodeling.</text>
</comment>
<dbReference type="PANTHER" id="PTHR10484">
    <property type="entry name" value="HISTONE H4"/>
    <property type="match status" value="1"/>
</dbReference>
<evidence type="ECO:0000313" key="9">
    <source>
        <dbReference type="EMBL" id="KPP62914.1"/>
    </source>
</evidence>
<evidence type="ECO:0000256" key="4">
    <source>
        <dbReference type="ARBA" id="ARBA00006564"/>
    </source>
</evidence>
<dbReference type="SUPFAM" id="SSF47113">
    <property type="entry name" value="Histone-fold"/>
    <property type="match status" value="1"/>
</dbReference>
<dbReference type="GO" id="GO:0005634">
    <property type="term" value="C:nucleus"/>
    <property type="evidence" value="ECO:0007669"/>
    <property type="project" value="UniProtKB-SubCell"/>
</dbReference>
<dbReference type="GO" id="GO:0046982">
    <property type="term" value="F:protein heterodimerization activity"/>
    <property type="evidence" value="ECO:0007669"/>
    <property type="project" value="InterPro"/>
</dbReference>
<dbReference type="GO" id="GO:0003677">
    <property type="term" value="F:DNA binding"/>
    <property type="evidence" value="ECO:0007669"/>
    <property type="project" value="UniProtKB-KW"/>
</dbReference>
<evidence type="ECO:0000256" key="1">
    <source>
        <dbReference type="ARBA" id="ARBA00002001"/>
    </source>
</evidence>
<proteinExistence type="inferred from homology"/>
<dbReference type="PRINTS" id="PR00623">
    <property type="entry name" value="HISTONEH4"/>
</dbReference>
<evidence type="ECO:0000256" key="2">
    <source>
        <dbReference type="ARBA" id="ARBA00004123"/>
    </source>
</evidence>
<organism evidence="9 10">
    <name type="scientific">Scleropages formosus</name>
    <name type="common">Asian bonytongue</name>
    <name type="synonym">Osteoglossum formosum</name>
    <dbReference type="NCBI Taxonomy" id="113540"/>
    <lineage>
        <taxon>Eukaryota</taxon>
        <taxon>Metazoa</taxon>
        <taxon>Chordata</taxon>
        <taxon>Craniata</taxon>
        <taxon>Vertebrata</taxon>
        <taxon>Euteleostomi</taxon>
        <taxon>Actinopterygii</taxon>
        <taxon>Neopterygii</taxon>
        <taxon>Teleostei</taxon>
        <taxon>Osteoglossocephala</taxon>
        <taxon>Osteoglossomorpha</taxon>
        <taxon>Osteoglossiformes</taxon>
        <taxon>Osteoglossidae</taxon>
        <taxon>Scleropages</taxon>
    </lineage>
</organism>
<dbReference type="STRING" id="113540.ENSSFOP00015005094"/>
<accession>A0A0P7UTR3</accession>
<dbReference type="InterPro" id="IPR009072">
    <property type="entry name" value="Histone-fold"/>
</dbReference>
<dbReference type="GO" id="GO:0030527">
    <property type="term" value="F:structural constituent of chromatin"/>
    <property type="evidence" value="ECO:0007669"/>
    <property type="project" value="InterPro"/>
</dbReference>
<dbReference type="Proteomes" id="UP000034805">
    <property type="component" value="Unassembled WGS sequence"/>
</dbReference>
<dbReference type="InterPro" id="IPR001951">
    <property type="entry name" value="Histone_H4"/>
</dbReference>
<evidence type="ECO:0000256" key="3">
    <source>
        <dbReference type="ARBA" id="ARBA00004286"/>
    </source>
</evidence>
<dbReference type="EMBL" id="JARO02008292">
    <property type="protein sequence ID" value="KPP62914.1"/>
    <property type="molecule type" value="Genomic_DNA"/>
</dbReference>
<reference evidence="9 10" key="1">
    <citation type="submission" date="2015-08" db="EMBL/GenBank/DDBJ databases">
        <title>The genome of the Asian arowana (Scleropages formosus).</title>
        <authorList>
            <person name="Tan M.H."/>
            <person name="Gan H.M."/>
            <person name="Croft L.J."/>
            <person name="Austin C.M."/>
        </authorList>
    </citation>
    <scope>NUCLEOTIDE SEQUENCE [LARGE SCALE GENOMIC DNA]</scope>
    <source>
        <strain evidence="9">Aro1</strain>
    </source>
</reference>
<protein>
    <recommendedName>
        <fullName evidence="11">Histone H4</fullName>
    </recommendedName>
</protein>
<evidence type="ECO:0000313" key="10">
    <source>
        <dbReference type="Proteomes" id="UP000034805"/>
    </source>
</evidence>
<dbReference type="Gene3D" id="1.10.20.10">
    <property type="entry name" value="Histone, subunit A"/>
    <property type="match status" value="1"/>
</dbReference>
<name>A0A0P7UTR3_SCLFO</name>
<evidence type="ECO:0000256" key="8">
    <source>
        <dbReference type="ARBA" id="ARBA00023269"/>
    </source>
</evidence>
<evidence type="ECO:0000256" key="6">
    <source>
        <dbReference type="ARBA" id="ARBA00023125"/>
    </source>
</evidence>
<comment type="similarity">
    <text evidence="4">Belongs to the histone H4 family.</text>
</comment>
<keyword evidence="7" id="KW-0539">Nucleus</keyword>
<comment type="caution">
    <text evidence="9">The sequence shown here is derived from an EMBL/GenBank/DDBJ whole genome shotgun (WGS) entry which is preliminary data.</text>
</comment>
<keyword evidence="6" id="KW-0238">DNA-binding</keyword>
<sequence length="49" mass="5310">THGVLKVFLKNTICDAIAYTEQPKRKTATAMDAVYALKCQGGTLYDFGG</sequence>
<keyword evidence="5" id="KW-0158">Chromosome</keyword>